<keyword evidence="5" id="KW-0479">Metal-binding</keyword>
<evidence type="ECO:0000259" key="12">
    <source>
        <dbReference type="PROSITE" id="PS50255"/>
    </source>
</evidence>
<dbReference type="InterPro" id="IPR001433">
    <property type="entry name" value="OxRdtase_FAD/NAD-bd"/>
</dbReference>
<dbReference type="InterPro" id="IPR051872">
    <property type="entry name" value="Cytochrome_b5/Flavoprotein_Rdt"/>
</dbReference>
<dbReference type="Gene3D" id="2.60.40.790">
    <property type="match status" value="1"/>
</dbReference>
<dbReference type="Pfam" id="PF00173">
    <property type="entry name" value="Cyt-b5"/>
    <property type="match status" value="1"/>
</dbReference>
<dbReference type="Gene3D" id="2.40.30.10">
    <property type="entry name" value="Translation factors"/>
    <property type="match status" value="1"/>
</dbReference>
<dbReference type="Pfam" id="PF00175">
    <property type="entry name" value="NAD_binding_1"/>
    <property type="match status" value="1"/>
</dbReference>
<dbReference type="Gene3D" id="3.40.50.80">
    <property type="entry name" value="Nucleotide-binding domain of ferredoxin-NADP reductase (FNR) module"/>
    <property type="match status" value="1"/>
</dbReference>
<dbReference type="FunFam" id="2.60.40.790:FF:000019">
    <property type="entry name" value="cytochrome b5 reductase 4 isoform X1"/>
    <property type="match status" value="1"/>
</dbReference>
<dbReference type="Pfam" id="PF00970">
    <property type="entry name" value="FAD_binding_6"/>
    <property type="match status" value="2"/>
</dbReference>
<comment type="similarity">
    <text evidence="1">Belongs to the flavoprotein pyridine nucleotide cytochrome reductase family.</text>
</comment>
<evidence type="ECO:0000256" key="4">
    <source>
        <dbReference type="ARBA" id="ARBA00022617"/>
    </source>
</evidence>
<evidence type="ECO:0000313" key="15">
    <source>
        <dbReference type="Ensembl" id="ENSLLEP00000037530.1"/>
    </source>
</evidence>
<dbReference type="InterPro" id="IPR008978">
    <property type="entry name" value="HSP20-like_chaperone"/>
</dbReference>
<evidence type="ECO:0000256" key="8">
    <source>
        <dbReference type="ARBA" id="ARBA00023027"/>
    </source>
</evidence>
<evidence type="ECO:0000256" key="1">
    <source>
        <dbReference type="ARBA" id="ARBA00006105"/>
    </source>
</evidence>
<dbReference type="SMART" id="SM01117">
    <property type="entry name" value="Cyt-b5"/>
    <property type="match status" value="1"/>
</dbReference>
<evidence type="ECO:0000256" key="11">
    <source>
        <dbReference type="ARBA" id="ARBA00047682"/>
    </source>
</evidence>
<keyword evidence="4" id="KW-0349">Heme</keyword>
<evidence type="ECO:0000256" key="9">
    <source>
        <dbReference type="ARBA" id="ARBA00030883"/>
    </source>
</evidence>
<dbReference type="SUPFAM" id="SSF55856">
    <property type="entry name" value="Cytochrome b5-like heme/steroid binding domain"/>
    <property type="match status" value="1"/>
</dbReference>
<keyword evidence="8" id="KW-0520">NAD</keyword>
<dbReference type="InterPro" id="IPR008333">
    <property type="entry name" value="Cbr1-like_FAD-bd_dom"/>
</dbReference>
<dbReference type="PROSITE" id="PS51384">
    <property type="entry name" value="FAD_FR"/>
    <property type="match status" value="1"/>
</dbReference>
<dbReference type="GO" id="GO:0046872">
    <property type="term" value="F:metal ion binding"/>
    <property type="evidence" value="ECO:0007669"/>
    <property type="project" value="UniProtKB-KW"/>
</dbReference>
<feature type="domain" description="CS" evidence="13">
    <location>
        <begin position="166"/>
        <end position="257"/>
    </location>
</feature>
<accession>A0A8C5QGQ2</accession>
<evidence type="ECO:0000259" key="13">
    <source>
        <dbReference type="PROSITE" id="PS51203"/>
    </source>
</evidence>
<dbReference type="GO" id="GO:0005783">
    <property type="term" value="C:endoplasmic reticulum"/>
    <property type="evidence" value="ECO:0007669"/>
    <property type="project" value="TreeGrafter"/>
</dbReference>
<dbReference type="GeneTree" id="ENSGT00940000155536"/>
<evidence type="ECO:0000256" key="2">
    <source>
        <dbReference type="ARBA" id="ARBA00012011"/>
    </source>
</evidence>
<evidence type="ECO:0000256" key="6">
    <source>
        <dbReference type="ARBA" id="ARBA00023002"/>
    </source>
</evidence>
<dbReference type="FunFam" id="3.40.50.80:FF:000021">
    <property type="entry name" value="Cytochrome b5 reductase 4"/>
    <property type="match status" value="1"/>
</dbReference>
<dbReference type="InterPro" id="IPR017927">
    <property type="entry name" value="FAD-bd_FR_type"/>
</dbReference>
<dbReference type="Pfam" id="PF04969">
    <property type="entry name" value="CS"/>
    <property type="match status" value="1"/>
</dbReference>
<feature type="domain" description="Cytochrome b5 heme-binding" evidence="12">
    <location>
        <begin position="54"/>
        <end position="130"/>
    </location>
</feature>
<dbReference type="Proteomes" id="UP000694569">
    <property type="component" value="Unplaced"/>
</dbReference>
<feature type="domain" description="FAD-binding FR-type" evidence="14">
    <location>
        <begin position="274"/>
        <end position="422"/>
    </location>
</feature>
<dbReference type="Ensembl" id="ENSLLET00000038968.1">
    <property type="protein sequence ID" value="ENSLLEP00000037530.1"/>
    <property type="gene ID" value="ENSLLEG00000023347.1"/>
</dbReference>
<dbReference type="InterPro" id="IPR039261">
    <property type="entry name" value="FNR_nucleotide-bd"/>
</dbReference>
<evidence type="ECO:0000256" key="10">
    <source>
        <dbReference type="ARBA" id="ARBA00031842"/>
    </source>
</evidence>
<reference evidence="15" key="2">
    <citation type="submission" date="2025-09" db="UniProtKB">
        <authorList>
            <consortium name="Ensembl"/>
        </authorList>
    </citation>
    <scope>IDENTIFICATION</scope>
</reference>
<dbReference type="PROSITE" id="PS50255">
    <property type="entry name" value="CYTOCHROME_B5_2"/>
    <property type="match status" value="1"/>
</dbReference>
<reference evidence="15" key="1">
    <citation type="submission" date="2025-08" db="UniProtKB">
        <authorList>
            <consortium name="Ensembl"/>
        </authorList>
    </citation>
    <scope>IDENTIFICATION</scope>
</reference>
<evidence type="ECO:0000256" key="3">
    <source>
        <dbReference type="ARBA" id="ARBA00022339"/>
    </source>
</evidence>
<name>A0A8C5QGQ2_9ANUR</name>
<dbReference type="PANTHER" id="PTHR46237:SF1">
    <property type="entry name" value="CYTOCHROME B5 REDUCTASE 4"/>
    <property type="match status" value="1"/>
</dbReference>
<evidence type="ECO:0000259" key="14">
    <source>
        <dbReference type="PROSITE" id="PS51384"/>
    </source>
</evidence>
<dbReference type="Gene3D" id="3.10.120.10">
    <property type="entry name" value="Cytochrome b5-like heme/steroid binding domain"/>
    <property type="match status" value="1"/>
</dbReference>
<dbReference type="PROSITE" id="PS00191">
    <property type="entry name" value="CYTOCHROME_B5_1"/>
    <property type="match status" value="1"/>
</dbReference>
<gene>
    <name evidence="15" type="primary">CYB5R4</name>
</gene>
<protein>
    <recommendedName>
        <fullName evidence="3">Cytochrome b5 reductase 4</fullName>
        <ecNumber evidence="2">1.6.2.2</ecNumber>
    </recommendedName>
    <alternativeName>
        <fullName evidence="10">Flavohemoprotein b5/b5R</fullName>
    </alternativeName>
    <alternativeName>
        <fullName evidence="9">cb5/cb5R</fullName>
    </alternativeName>
</protein>
<dbReference type="FunFam" id="3.10.120.10:FF:000001">
    <property type="entry name" value="Cytochrome b5 reductase 4"/>
    <property type="match status" value="1"/>
</dbReference>
<evidence type="ECO:0000256" key="5">
    <source>
        <dbReference type="ARBA" id="ARBA00022723"/>
    </source>
</evidence>
<dbReference type="AlphaFoldDB" id="A0A8C5QGQ2"/>
<keyword evidence="6" id="KW-0560">Oxidoreductase</keyword>
<evidence type="ECO:0000313" key="16">
    <source>
        <dbReference type="Proteomes" id="UP000694569"/>
    </source>
</evidence>
<dbReference type="SUPFAM" id="SSF63380">
    <property type="entry name" value="Riboflavin synthase domain-like"/>
    <property type="match status" value="1"/>
</dbReference>
<dbReference type="InterPro" id="IPR018506">
    <property type="entry name" value="Cyt_B5_heme-BS"/>
</dbReference>
<keyword evidence="16" id="KW-1185">Reference proteome</keyword>
<dbReference type="EC" id="1.6.2.2" evidence="2"/>
<dbReference type="SUPFAM" id="SSF52343">
    <property type="entry name" value="Ferredoxin reductase-like, C-terminal NADP-linked domain"/>
    <property type="match status" value="1"/>
</dbReference>
<dbReference type="InterPro" id="IPR036400">
    <property type="entry name" value="Cyt_B5-like_heme/steroid_sf"/>
</dbReference>
<dbReference type="InterPro" id="IPR001199">
    <property type="entry name" value="Cyt_B5-like_heme/steroid-bd"/>
</dbReference>
<sequence length="557" mass="63807">MLNVPSTSFPAPSSQQRVATIGRSKVPLKPGRSLMDWIRLTKSGKDLTGLRGRLIDVTEEELAKHNKKNDCWMCIRGMVYNVSHYMEFHPGGEEELMRAAGADGTELFDQTHRWVNYDSMLKECLIGRIAVKPVSILKDRTTGVKEKNCLNGTMAPDNAAEVTEKEFRPRYDWFQTDALVTIVIYTQQKDMSLEFVTVDHEENILRAEVIIGDFSYLLLIELNHEVHMEINVHAKEKAGKIEVVLQKKHPVAWKTLGRYLEGHDSFIKSSQRGHHYRKCKLVSKNDISYNTRLLCFELPQGSPLHVPVGHHVYLKLSISGTQIPTKIHQQLWNLCTYQLCESLLLKVIQDHGELYCVEVVKPYTPVSPFLILDPQKTACGQSQFIYFMIKIYSDGSFSPRIDQLKIGDYVLMSNPQGNFPLSQIETVEDFFFLAAGTGLTPMVNLLNHIFKRHSILRKAKLFFFNRTEDDILWRDQLIQLNLADERFEAQFILSEPTDKWDGYKGRISLTLLSERILKSDQKNVLICICGPNGFVDEGIRSLQDIGFSSKEVFAFRE</sequence>
<dbReference type="GO" id="GO:0020037">
    <property type="term" value="F:heme binding"/>
    <property type="evidence" value="ECO:0007669"/>
    <property type="project" value="InterPro"/>
</dbReference>
<proteinExistence type="inferred from homology"/>
<dbReference type="PANTHER" id="PTHR46237">
    <property type="entry name" value="CYTOCHROME B5 REDUCTASE 4 FAMILY MEMBER"/>
    <property type="match status" value="1"/>
</dbReference>
<dbReference type="GO" id="GO:0090524">
    <property type="term" value="F:cytochrome-b5 reductase activity, acting on NADH"/>
    <property type="evidence" value="ECO:0007669"/>
    <property type="project" value="UniProtKB-EC"/>
</dbReference>
<dbReference type="GO" id="GO:0006801">
    <property type="term" value="P:superoxide metabolic process"/>
    <property type="evidence" value="ECO:0007669"/>
    <property type="project" value="TreeGrafter"/>
</dbReference>
<dbReference type="SUPFAM" id="SSF49764">
    <property type="entry name" value="HSP20-like chaperones"/>
    <property type="match status" value="1"/>
</dbReference>
<evidence type="ECO:0000256" key="7">
    <source>
        <dbReference type="ARBA" id="ARBA00023004"/>
    </source>
</evidence>
<dbReference type="InterPro" id="IPR017938">
    <property type="entry name" value="Riboflavin_synthase-like_b-brl"/>
</dbReference>
<keyword evidence="7" id="KW-0408">Iron</keyword>
<dbReference type="CDD" id="cd06183">
    <property type="entry name" value="cyt_b5_reduct_like"/>
    <property type="match status" value="1"/>
</dbReference>
<dbReference type="PROSITE" id="PS51203">
    <property type="entry name" value="CS"/>
    <property type="match status" value="1"/>
</dbReference>
<dbReference type="InterPro" id="IPR007052">
    <property type="entry name" value="CS_dom"/>
</dbReference>
<organism evidence="15 16">
    <name type="scientific">Leptobrachium leishanense</name>
    <name type="common">Leishan spiny toad</name>
    <dbReference type="NCBI Taxonomy" id="445787"/>
    <lineage>
        <taxon>Eukaryota</taxon>
        <taxon>Metazoa</taxon>
        <taxon>Chordata</taxon>
        <taxon>Craniata</taxon>
        <taxon>Vertebrata</taxon>
        <taxon>Euteleostomi</taxon>
        <taxon>Amphibia</taxon>
        <taxon>Batrachia</taxon>
        <taxon>Anura</taxon>
        <taxon>Pelobatoidea</taxon>
        <taxon>Megophryidae</taxon>
        <taxon>Leptobrachium</taxon>
    </lineage>
</organism>
<comment type="catalytic activity">
    <reaction evidence="11">
        <text>2 Fe(III)-[cytochrome b5] + NADH = 2 Fe(II)-[cytochrome b5] + NAD(+) + H(+)</text>
        <dbReference type="Rhea" id="RHEA:46680"/>
        <dbReference type="Rhea" id="RHEA-COMP:10438"/>
        <dbReference type="Rhea" id="RHEA-COMP:10439"/>
        <dbReference type="ChEBI" id="CHEBI:15378"/>
        <dbReference type="ChEBI" id="CHEBI:29033"/>
        <dbReference type="ChEBI" id="CHEBI:29034"/>
        <dbReference type="ChEBI" id="CHEBI:57540"/>
        <dbReference type="ChEBI" id="CHEBI:57945"/>
        <dbReference type="EC" id="1.6.2.2"/>
    </reaction>
</comment>
<dbReference type="OrthoDB" id="432299at2759"/>